<organism evidence="9 10">
    <name type="scientific">Cuscuta australis</name>
    <dbReference type="NCBI Taxonomy" id="267555"/>
    <lineage>
        <taxon>Eukaryota</taxon>
        <taxon>Viridiplantae</taxon>
        <taxon>Streptophyta</taxon>
        <taxon>Embryophyta</taxon>
        <taxon>Tracheophyta</taxon>
        <taxon>Spermatophyta</taxon>
        <taxon>Magnoliopsida</taxon>
        <taxon>eudicotyledons</taxon>
        <taxon>Gunneridae</taxon>
        <taxon>Pentapetalae</taxon>
        <taxon>asterids</taxon>
        <taxon>lamiids</taxon>
        <taxon>Solanales</taxon>
        <taxon>Convolvulaceae</taxon>
        <taxon>Cuscuteae</taxon>
        <taxon>Cuscuta</taxon>
        <taxon>Cuscuta subgen. Grammica</taxon>
        <taxon>Cuscuta sect. Cleistogrammica</taxon>
    </lineage>
</organism>
<dbReference type="Proteomes" id="UP000249390">
    <property type="component" value="Unassembled WGS sequence"/>
</dbReference>
<proteinExistence type="predicted"/>
<protein>
    <recommendedName>
        <fullName evidence="6">Transcription repressor</fullName>
    </recommendedName>
    <alternativeName>
        <fullName evidence="6">Ovate family protein</fullName>
    </alternativeName>
</protein>
<evidence type="ECO:0000256" key="1">
    <source>
        <dbReference type="ARBA" id="ARBA00004123"/>
    </source>
</evidence>
<evidence type="ECO:0000256" key="5">
    <source>
        <dbReference type="ARBA" id="ARBA00023242"/>
    </source>
</evidence>
<dbReference type="Pfam" id="PF04844">
    <property type="entry name" value="Ovate"/>
    <property type="match status" value="1"/>
</dbReference>
<comment type="function">
    <text evidence="6">Transcriptional repressor that regulates multiple aspects of plant growth and development.</text>
</comment>
<dbReference type="PANTHER" id="PTHR33057">
    <property type="entry name" value="TRANSCRIPTION REPRESSOR OFP7-RELATED"/>
    <property type="match status" value="1"/>
</dbReference>
<dbReference type="GO" id="GO:0005634">
    <property type="term" value="C:nucleus"/>
    <property type="evidence" value="ECO:0007669"/>
    <property type="project" value="UniProtKB-SubCell"/>
</dbReference>
<keyword evidence="2 6" id="KW-0678">Repressor</keyword>
<evidence type="ECO:0000256" key="4">
    <source>
        <dbReference type="ARBA" id="ARBA00023163"/>
    </source>
</evidence>
<evidence type="ECO:0000256" key="3">
    <source>
        <dbReference type="ARBA" id="ARBA00023015"/>
    </source>
</evidence>
<dbReference type="NCBIfam" id="TIGR01568">
    <property type="entry name" value="A_thal_3678"/>
    <property type="match status" value="1"/>
</dbReference>
<dbReference type="InterPro" id="IPR038933">
    <property type="entry name" value="Ovate"/>
</dbReference>
<keyword evidence="5 6" id="KW-0539">Nucleus</keyword>
<reference evidence="9 10" key="1">
    <citation type="submission" date="2018-06" db="EMBL/GenBank/DDBJ databases">
        <title>The Genome of Cuscuta australis (Dodder) Provides Insight into the Evolution of Plant Parasitism.</title>
        <authorList>
            <person name="Liu H."/>
        </authorList>
    </citation>
    <scope>NUCLEOTIDE SEQUENCE [LARGE SCALE GENOMIC DNA]</scope>
    <source>
        <strain evidence="10">cv. Yunnan</strain>
        <tissue evidence="9">Vines</tissue>
    </source>
</reference>
<dbReference type="EMBL" id="NQVE01000217">
    <property type="protein sequence ID" value="RAL37204.1"/>
    <property type="molecule type" value="Genomic_DNA"/>
</dbReference>
<dbReference type="InterPro" id="IPR006458">
    <property type="entry name" value="Ovate_C"/>
</dbReference>
<sequence>MENQFKHKIASLFRSSFRSCKTKNIPDDIENIDILKPAFHPQTPPHLFSDHLSLLSRTKNSPEFPPAPLPSRRRNTKFPRRRTRKLDLDFQDFPEVRYNGLFSSDEETEEDEEFPGGDRDTLFSSEFSGGRRAESRRRRWRRRRVAEDGVKVTRAVVKQSRDPHGDFRASMLEMIMEKQIFGAKDLEKLLQCFLYLNSLHLHGVIIEVFKEICEALFSNFCP</sequence>
<feature type="region of interest" description="Disordered" evidence="7">
    <location>
        <begin position="58"/>
        <end position="77"/>
    </location>
</feature>
<evidence type="ECO:0000256" key="7">
    <source>
        <dbReference type="SAM" id="MobiDB-lite"/>
    </source>
</evidence>
<comment type="subcellular location">
    <subcellularLocation>
        <location evidence="1 6">Nucleus</location>
    </subcellularLocation>
</comment>
<accession>A0A328CVR9</accession>
<dbReference type="GO" id="GO:0045892">
    <property type="term" value="P:negative regulation of DNA-templated transcription"/>
    <property type="evidence" value="ECO:0007669"/>
    <property type="project" value="UniProtKB-UniRule"/>
</dbReference>
<evidence type="ECO:0000313" key="9">
    <source>
        <dbReference type="EMBL" id="RAL37204.1"/>
    </source>
</evidence>
<dbReference type="PROSITE" id="PS51754">
    <property type="entry name" value="OVATE"/>
    <property type="match status" value="1"/>
</dbReference>
<evidence type="ECO:0000259" key="8">
    <source>
        <dbReference type="PROSITE" id="PS51754"/>
    </source>
</evidence>
<evidence type="ECO:0000256" key="2">
    <source>
        <dbReference type="ARBA" id="ARBA00022491"/>
    </source>
</evidence>
<gene>
    <name evidence="9" type="ORF">DM860_004126</name>
</gene>
<dbReference type="PANTHER" id="PTHR33057:SF214">
    <property type="entry name" value="TRANSCRIPTION REPRESSOR"/>
    <property type="match status" value="1"/>
</dbReference>
<keyword evidence="10" id="KW-1185">Reference proteome</keyword>
<keyword evidence="4 6" id="KW-0804">Transcription</keyword>
<feature type="domain" description="OVATE" evidence="8">
    <location>
        <begin position="156"/>
        <end position="215"/>
    </location>
</feature>
<keyword evidence="3 6" id="KW-0805">Transcription regulation</keyword>
<evidence type="ECO:0000313" key="10">
    <source>
        <dbReference type="Proteomes" id="UP000249390"/>
    </source>
</evidence>
<evidence type="ECO:0000256" key="6">
    <source>
        <dbReference type="RuleBase" id="RU367028"/>
    </source>
</evidence>
<name>A0A328CVR9_9ASTE</name>
<comment type="caution">
    <text evidence="9">The sequence shown here is derived from an EMBL/GenBank/DDBJ whole genome shotgun (WGS) entry which is preliminary data.</text>
</comment>
<dbReference type="AlphaFoldDB" id="A0A328CVR9"/>